<evidence type="ECO:0000256" key="1">
    <source>
        <dbReference type="SAM" id="MobiDB-lite"/>
    </source>
</evidence>
<name>A0A1Y1ZQI8_9PLEO</name>
<comment type="caution">
    <text evidence="3">The sequence shown here is derived from an EMBL/GenBank/DDBJ whole genome shotgun (WGS) entry which is preliminary data.</text>
</comment>
<evidence type="ECO:0000313" key="4">
    <source>
        <dbReference type="Proteomes" id="UP000193144"/>
    </source>
</evidence>
<dbReference type="STRING" id="1231657.A0A1Y1ZQI8"/>
<dbReference type="OrthoDB" id="248923at2759"/>
<accession>A0A1Y1ZQI8</accession>
<dbReference type="InterPro" id="IPR000719">
    <property type="entry name" value="Prot_kinase_dom"/>
</dbReference>
<dbReference type="GO" id="GO:0005524">
    <property type="term" value="F:ATP binding"/>
    <property type="evidence" value="ECO:0007669"/>
    <property type="project" value="InterPro"/>
</dbReference>
<dbReference type="PANTHER" id="PTHR24359">
    <property type="entry name" value="SERINE/THREONINE-PROTEIN KINASE SBK1"/>
    <property type="match status" value="1"/>
</dbReference>
<proteinExistence type="predicted"/>
<feature type="domain" description="Protein kinase" evidence="2">
    <location>
        <begin position="158"/>
        <end position="500"/>
    </location>
</feature>
<keyword evidence="3" id="KW-0808">Transferase</keyword>
<dbReference type="CDD" id="cd00180">
    <property type="entry name" value="PKc"/>
    <property type="match status" value="1"/>
</dbReference>
<feature type="region of interest" description="Disordered" evidence="1">
    <location>
        <begin position="364"/>
        <end position="388"/>
    </location>
</feature>
<dbReference type="GO" id="GO:0004674">
    <property type="term" value="F:protein serine/threonine kinase activity"/>
    <property type="evidence" value="ECO:0007669"/>
    <property type="project" value="TreeGrafter"/>
</dbReference>
<sequence>MSPPATPPPERDWWQFIEDRTVTYNFRGHDQEFLPKDALEEVTARQNIEEAVLRDANLRLNPQERNKLIDTISTKAPKLFATCLYCNFPMKFLKGLLDTGRTDGSLPLAKGDCPDPEYERGFKTTFWGNQKRFNAPFFPLDFHKSLAVGVPIPIQFDEEPENLKGKGAFGVVSKVRIHPSHHSFPKSEINEMASDRSNDETNDKEAKGDIFAMKVIQHQASAVREKEFVTAMSGVEKFDHYARCFASFTLGANYYMIYELADCNLQEFVLIYPDRKSHTFLTTCWLLKQTSGLASALRQIHLPVSSKPTNKLGVPGNEETTGYIHDIKPDNILCYIGKPNCFRLADYSCAKVAKYVASASGNNRRSHQTLSRSGTPNYRAPECHRGGSTSRPYDLWSLGCVFLELLVWFYEGTSAVDEFVEARSGSLYPGGIEDESFYFEDTKNVKRLRGAVVDKIRQLSDTCTGRLKFFLETITMLLKISTLDRLSAPALDDRLKSITYRSDEEVEKGGFPDLDRFLDSHRSDPVSSKHSESESIPQLVEPPSSDWEPAPHITVEPPSSGDESAPRIRVEPPSPDSTT</sequence>
<dbReference type="Gene3D" id="1.10.510.10">
    <property type="entry name" value="Transferase(Phosphotransferase) domain 1"/>
    <property type="match status" value="1"/>
</dbReference>
<feature type="compositionally biased region" description="Polar residues" evidence="1">
    <location>
        <begin position="364"/>
        <end position="376"/>
    </location>
</feature>
<keyword evidence="3" id="KW-0418">Kinase</keyword>
<dbReference type="EMBL" id="MCFA01000053">
    <property type="protein sequence ID" value="ORY12267.1"/>
    <property type="molecule type" value="Genomic_DNA"/>
</dbReference>
<evidence type="ECO:0000313" key="3">
    <source>
        <dbReference type="EMBL" id="ORY12267.1"/>
    </source>
</evidence>
<dbReference type="InterPro" id="IPR011009">
    <property type="entry name" value="Kinase-like_dom_sf"/>
</dbReference>
<keyword evidence="4" id="KW-1185">Reference proteome</keyword>
<organism evidence="3 4">
    <name type="scientific">Clohesyomyces aquaticus</name>
    <dbReference type="NCBI Taxonomy" id="1231657"/>
    <lineage>
        <taxon>Eukaryota</taxon>
        <taxon>Fungi</taxon>
        <taxon>Dikarya</taxon>
        <taxon>Ascomycota</taxon>
        <taxon>Pezizomycotina</taxon>
        <taxon>Dothideomycetes</taxon>
        <taxon>Pleosporomycetidae</taxon>
        <taxon>Pleosporales</taxon>
        <taxon>Lindgomycetaceae</taxon>
        <taxon>Clohesyomyces</taxon>
    </lineage>
</organism>
<evidence type="ECO:0000259" key="2">
    <source>
        <dbReference type="PROSITE" id="PS50011"/>
    </source>
</evidence>
<dbReference type="PROSITE" id="PS50011">
    <property type="entry name" value="PROTEIN_KINASE_DOM"/>
    <property type="match status" value="1"/>
</dbReference>
<protein>
    <submittedName>
        <fullName evidence="3">Kinase-like domain-containing protein</fullName>
    </submittedName>
</protein>
<feature type="compositionally biased region" description="Basic and acidic residues" evidence="1">
    <location>
        <begin position="511"/>
        <end position="533"/>
    </location>
</feature>
<dbReference type="PANTHER" id="PTHR24359:SF37">
    <property type="entry name" value="PROTEIN KINASE DOMAIN-CONTAINING PROTEIN"/>
    <property type="match status" value="1"/>
</dbReference>
<dbReference type="SUPFAM" id="SSF56112">
    <property type="entry name" value="Protein kinase-like (PK-like)"/>
    <property type="match status" value="1"/>
</dbReference>
<dbReference type="Pfam" id="PF00069">
    <property type="entry name" value="Pkinase"/>
    <property type="match status" value="1"/>
</dbReference>
<dbReference type="AlphaFoldDB" id="A0A1Y1ZQI8"/>
<dbReference type="Proteomes" id="UP000193144">
    <property type="component" value="Unassembled WGS sequence"/>
</dbReference>
<reference evidence="3 4" key="1">
    <citation type="submission" date="2016-07" db="EMBL/GenBank/DDBJ databases">
        <title>Pervasive Adenine N6-methylation of Active Genes in Fungi.</title>
        <authorList>
            <consortium name="DOE Joint Genome Institute"/>
            <person name="Mondo S.J."/>
            <person name="Dannebaum R.O."/>
            <person name="Kuo R.C."/>
            <person name="Labutti K."/>
            <person name="Haridas S."/>
            <person name="Kuo A."/>
            <person name="Salamov A."/>
            <person name="Ahrendt S.R."/>
            <person name="Lipzen A."/>
            <person name="Sullivan W."/>
            <person name="Andreopoulos W.B."/>
            <person name="Clum A."/>
            <person name="Lindquist E."/>
            <person name="Daum C."/>
            <person name="Ramamoorthy G.K."/>
            <person name="Gryganskyi A."/>
            <person name="Culley D."/>
            <person name="Magnuson J.K."/>
            <person name="James T.Y."/>
            <person name="O'Malley M.A."/>
            <person name="Stajich J.E."/>
            <person name="Spatafora J.W."/>
            <person name="Visel A."/>
            <person name="Grigoriev I.V."/>
        </authorList>
    </citation>
    <scope>NUCLEOTIDE SEQUENCE [LARGE SCALE GENOMIC DNA]</scope>
    <source>
        <strain evidence="3 4">CBS 115471</strain>
    </source>
</reference>
<dbReference type="SMART" id="SM00220">
    <property type="entry name" value="S_TKc"/>
    <property type="match status" value="1"/>
</dbReference>
<gene>
    <name evidence="3" type="ORF">BCR34DRAFT_587396</name>
</gene>
<feature type="region of interest" description="Disordered" evidence="1">
    <location>
        <begin position="511"/>
        <end position="579"/>
    </location>
</feature>